<dbReference type="InterPro" id="IPR007208">
    <property type="entry name" value="MrpF/PhaF-like"/>
</dbReference>
<evidence type="ECO:0000256" key="5">
    <source>
        <dbReference type="ARBA" id="ARBA00022692"/>
    </source>
</evidence>
<dbReference type="STRING" id="44574.AAW31_01185"/>
<keyword evidence="7 8" id="KW-0472">Membrane</keyword>
<organism evidence="9 10">
    <name type="scientific">Nitrosomonas communis</name>
    <dbReference type="NCBI Taxonomy" id="44574"/>
    <lineage>
        <taxon>Bacteria</taxon>
        <taxon>Pseudomonadati</taxon>
        <taxon>Pseudomonadota</taxon>
        <taxon>Betaproteobacteria</taxon>
        <taxon>Nitrosomonadales</taxon>
        <taxon>Nitrosomonadaceae</taxon>
        <taxon>Nitrosomonas</taxon>
    </lineage>
</organism>
<keyword evidence="3" id="KW-0813">Transport</keyword>
<feature type="transmembrane region" description="Helical" evidence="8">
    <location>
        <begin position="58"/>
        <end position="78"/>
    </location>
</feature>
<evidence type="ECO:0000256" key="6">
    <source>
        <dbReference type="ARBA" id="ARBA00022989"/>
    </source>
</evidence>
<dbReference type="RefSeq" id="WP_074903521.1">
    <property type="nucleotide sequence ID" value="NZ_FOUB01000004.1"/>
</dbReference>
<sequence length="92" mass="10034">MNSLNQLLAVFILVNLSIALVRVTRGPTTADRLLAALLFSTSGVAILLLLAYIEEALILLDVALIFSLLAVISGVVFAQRAWRTKEEKNEHS</sequence>
<evidence type="ECO:0000313" key="10">
    <source>
        <dbReference type="Proteomes" id="UP000183287"/>
    </source>
</evidence>
<keyword evidence="6 8" id="KW-1133">Transmembrane helix</keyword>
<dbReference type="Pfam" id="PF04066">
    <property type="entry name" value="MrpF_PhaF"/>
    <property type="match status" value="1"/>
</dbReference>
<dbReference type="EMBL" id="FOUB01000004">
    <property type="protein sequence ID" value="SFL79219.1"/>
    <property type="molecule type" value="Genomic_DNA"/>
</dbReference>
<keyword evidence="5 8" id="KW-0812">Transmembrane</keyword>
<reference evidence="10" key="1">
    <citation type="submission" date="2016-10" db="EMBL/GenBank/DDBJ databases">
        <authorList>
            <person name="Varghese N."/>
            <person name="Submissions S."/>
        </authorList>
    </citation>
    <scope>NUCLEOTIDE SEQUENCE [LARGE SCALE GENOMIC DNA]</scope>
    <source>
        <strain evidence="10">Nm44</strain>
    </source>
</reference>
<evidence type="ECO:0000256" key="2">
    <source>
        <dbReference type="ARBA" id="ARBA00009212"/>
    </source>
</evidence>
<keyword evidence="4" id="KW-1003">Cell membrane</keyword>
<protein>
    <submittedName>
        <fullName evidence="9">Multicomponent Na+:H+ antiporter subunit F</fullName>
    </submittedName>
</protein>
<dbReference type="AlphaFoldDB" id="A0A1I4KKV7"/>
<comment type="similarity">
    <text evidence="2">Belongs to the CPA3 antiporters (TC 2.A.63) subunit F family.</text>
</comment>
<evidence type="ECO:0000256" key="1">
    <source>
        <dbReference type="ARBA" id="ARBA00004651"/>
    </source>
</evidence>
<evidence type="ECO:0000256" key="4">
    <source>
        <dbReference type="ARBA" id="ARBA00022475"/>
    </source>
</evidence>
<dbReference type="GO" id="GO:0005886">
    <property type="term" value="C:plasma membrane"/>
    <property type="evidence" value="ECO:0007669"/>
    <property type="project" value="UniProtKB-SubCell"/>
</dbReference>
<dbReference type="PANTHER" id="PTHR34702">
    <property type="entry name" value="NA(+)/H(+) ANTIPORTER SUBUNIT F1"/>
    <property type="match status" value="1"/>
</dbReference>
<evidence type="ECO:0000256" key="3">
    <source>
        <dbReference type="ARBA" id="ARBA00022448"/>
    </source>
</evidence>
<proteinExistence type="inferred from homology"/>
<feature type="transmembrane region" description="Helical" evidence="8">
    <location>
        <begin position="6"/>
        <end position="24"/>
    </location>
</feature>
<evidence type="ECO:0000313" key="9">
    <source>
        <dbReference type="EMBL" id="SFL79219.1"/>
    </source>
</evidence>
<evidence type="ECO:0000256" key="7">
    <source>
        <dbReference type="ARBA" id="ARBA00023136"/>
    </source>
</evidence>
<dbReference type="PANTHER" id="PTHR34702:SF1">
    <property type="entry name" value="NA(+)_H(+) ANTIPORTER SUBUNIT F"/>
    <property type="match status" value="1"/>
</dbReference>
<gene>
    <name evidence="9" type="ORF">SAMN05421863_1004103</name>
</gene>
<keyword evidence="10" id="KW-1185">Reference proteome</keyword>
<dbReference type="GO" id="GO:0015385">
    <property type="term" value="F:sodium:proton antiporter activity"/>
    <property type="evidence" value="ECO:0007669"/>
    <property type="project" value="TreeGrafter"/>
</dbReference>
<dbReference type="OrthoDB" id="5432829at2"/>
<accession>A0A1I4KKV7</accession>
<comment type="subcellular location">
    <subcellularLocation>
        <location evidence="1">Cell membrane</location>
        <topology evidence="1">Multi-pass membrane protein</topology>
    </subcellularLocation>
</comment>
<dbReference type="Proteomes" id="UP000183287">
    <property type="component" value="Unassembled WGS sequence"/>
</dbReference>
<evidence type="ECO:0000256" key="8">
    <source>
        <dbReference type="SAM" id="Phobius"/>
    </source>
</evidence>
<feature type="transmembrane region" description="Helical" evidence="8">
    <location>
        <begin position="33"/>
        <end position="52"/>
    </location>
</feature>
<name>A0A1I4KKV7_9PROT</name>